<proteinExistence type="predicted"/>
<feature type="non-terminal residue" evidence="1">
    <location>
        <position position="1"/>
    </location>
</feature>
<sequence>VREAALKSDGLIIYNPNPKEHGHNGDLHIDREKIKKADAQIESAPSFERWKLYVCHYGDKNVPWKNCLPCPLYKDGHCLSQGAAIYRAIYGNEEKEPI</sequence>
<organism evidence="1">
    <name type="scientific">marine sediment metagenome</name>
    <dbReference type="NCBI Taxonomy" id="412755"/>
    <lineage>
        <taxon>unclassified sequences</taxon>
        <taxon>metagenomes</taxon>
        <taxon>ecological metagenomes</taxon>
    </lineage>
</organism>
<reference evidence="1" key="1">
    <citation type="journal article" date="2014" name="Front. Microbiol.">
        <title>High frequency of phylogenetically diverse reductive dehalogenase-homologous genes in deep subseafloor sedimentary metagenomes.</title>
        <authorList>
            <person name="Kawai M."/>
            <person name="Futagami T."/>
            <person name="Toyoda A."/>
            <person name="Takaki Y."/>
            <person name="Nishi S."/>
            <person name="Hori S."/>
            <person name="Arai W."/>
            <person name="Tsubouchi T."/>
            <person name="Morono Y."/>
            <person name="Uchiyama I."/>
            <person name="Ito T."/>
            <person name="Fujiyama A."/>
            <person name="Inagaki F."/>
            <person name="Takami H."/>
        </authorList>
    </citation>
    <scope>NUCLEOTIDE SEQUENCE</scope>
    <source>
        <strain evidence="1">Expedition CK06-06</strain>
    </source>
</reference>
<comment type="caution">
    <text evidence="1">The sequence shown here is derived from an EMBL/GenBank/DDBJ whole genome shotgun (WGS) entry which is preliminary data.</text>
</comment>
<protein>
    <submittedName>
        <fullName evidence="1">Uncharacterized protein</fullName>
    </submittedName>
</protein>
<dbReference type="EMBL" id="BARV01018883">
    <property type="protein sequence ID" value="GAI24749.1"/>
    <property type="molecule type" value="Genomic_DNA"/>
</dbReference>
<evidence type="ECO:0000313" key="1">
    <source>
        <dbReference type="EMBL" id="GAI24749.1"/>
    </source>
</evidence>
<name>X1P1G0_9ZZZZ</name>
<gene>
    <name evidence="1" type="ORF">S06H3_31849</name>
</gene>
<dbReference type="AlphaFoldDB" id="X1P1G0"/>
<accession>X1P1G0</accession>